<evidence type="ECO:0000313" key="2">
    <source>
        <dbReference type="EMBL" id="GGE60766.1"/>
    </source>
</evidence>
<reference evidence="5" key="2">
    <citation type="journal article" date="2019" name="Int. J. Syst. Evol. Microbiol.">
        <title>The Global Catalogue of Microorganisms (GCM) 10K type strain sequencing project: providing services to taxonomists for standard genome sequencing and annotation.</title>
        <authorList>
            <consortium name="The Broad Institute Genomics Platform"/>
            <consortium name="The Broad Institute Genome Sequencing Center for Infectious Disease"/>
            <person name="Wu L."/>
            <person name="Ma J."/>
        </authorList>
    </citation>
    <scope>NUCLEOTIDE SEQUENCE [LARGE SCALE GENOMIC DNA]</scope>
    <source>
        <strain evidence="5">CGMCC 1.15644</strain>
    </source>
</reference>
<dbReference type="OrthoDB" id="152799at2"/>
<comment type="caution">
    <text evidence="3">The sequence shown here is derived from an EMBL/GenBank/DDBJ whole genome shotgun (WGS) entry which is preliminary data.</text>
</comment>
<evidence type="ECO:0000313" key="3">
    <source>
        <dbReference type="EMBL" id="TCO23561.1"/>
    </source>
</evidence>
<evidence type="ECO:0000313" key="4">
    <source>
        <dbReference type="Proteomes" id="UP000295684"/>
    </source>
</evidence>
<name>A0A4R2HD24_9SPHI</name>
<protein>
    <submittedName>
        <fullName evidence="3">Acyltransferase-like protein</fullName>
    </submittedName>
</protein>
<dbReference type="AlphaFoldDB" id="A0A4R2HD24"/>
<reference evidence="2" key="1">
    <citation type="journal article" date="2014" name="Int. J. Syst. Evol. Microbiol.">
        <title>Complete genome of a new Firmicutes species belonging to the dominant human colonic microbiota ('Ruminococcus bicirculans') reveals two chromosomes and a selective capacity to utilize plant glucans.</title>
        <authorList>
            <consortium name="NISC Comparative Sequencing Program"/>
            <person name="Wegmann U."/>
            <person name="Louis P."/>
            <person name="Goesmann A."/>
            <person name="Henrissat B."/>
            <person name="Duncan S.H."/>
            <person name="Flint H.J."/>
        </authorList>
    </citation>
    <scope>NUCLEOTIDE SEQUENCE</scope>
    <source>
        <strain evidence="2">CGMCC 1.15644</strain>
    </source>
</reference>
<dbReference type="SMART" id="SM00563">
    <property type="entry name" value="PlsC"/>
    <property type="match status" value="1"/>
</dbReference>
<reference evidence="2" key="4">
    <citation type="submission" date="2024-05" db="EMBL/GenBank/DDBJ databases">
        <authorList>
            <person name="Sun Q."/>
            <person name="Zhou Y."/>
        </authorList>
    </citation>
    <scope>NUCLEOTIDE SEQUENCE</scope>
    <source>
        <strain evidence="2">CGMCC 1.15644</strain>
    </source>
</reference>
<organism evidence="3 4">
    <name type="scientific">Pedobacter psychrotolerans</name>
    <dbReference type="NCBI Taxonomy" id="1843235"/>
    <lineage>
        <taxon>Bacteria</taxon>
        <taxon>Pseudomonadati</taxon>
        <taxon>Bacteroidota</taxon>
        <taxon>Sphingobacteriia</taxon>
        <taxon>Sphingobacteriales</taxon>
        <taxon>Sphingobacteriaceae</taxon>
        <taxon>Pedobacter</taxon>
    </lineage>
</organism>
<dbReference type="Proteomes" id="UP000622648">
    <property type="component" value="Unassembled WGS sequence"/>
</dbReference>
<gene>
    <name evidence="3" type="ORF">EV200_10527</name>
    <name evidence="2" type="ORF">GCM10011413_29000</name>
</gene>
<keyword evidence="3" id="KW-0012">Acyltransferase</keyword>
<dbReference type="EMBL" id="SLWO01000005">
    <property type="protein sequence ID" value="TCO23561.1"/>
    <property type="molecule type" value="Genomic_DNA"/>
</dbReference>
<reference evidence="3 4" key="3">
    <citation type="submission" date="2019-03" db="EMBL/GenBank/DDBJ databases">
        <title>Genomic Encyclopedia of Type Strains, Phase IV (KMG-IV): sequencing the most valuable type-strain genomes for metagenomic binning, comparative biology and taxonomic classification.</title>
        <authorList>
            <person name="Goeker M."/>
        </authorList>
    </citation>
    <scope>NUCLEOTIDE SEQUENCE [LARGE SCALE GENOMIC DNA]</scope>
    <source>
        <strain evidence="3 4">DSM 103236</strain>
    </source>
</reference>
<sequence>MYRPRKNNFIYRFFSWYISFIIKKDFAGFNHNFIQPDEQASILILANHFSWWDGFFIFFINKKLFKKKFHVLVNAENYNKVGFLKYLGAFAAESSGKDVLGMLNYAAKLLEDKNNLVLVFPQGKLHSNHLKNITFEKGVMQIIKSCQKRFSIIFAATFVDYFSNRKPTVQTYLQQWESEEYMSLQLLKSAYNKHYDQSVVKQTQLKE</sequence>
<evidence type="ECO:0000313" key="5">
    <source>
        <dbReference type="Proteomes" id="UP000622648"/>
    </source>
</evidence>
<dbReference type="Proteomes" id="UP000295684">
    <property type="component" value="Unassembled WGS sequence"/>
</dbReference>
<dbReference type="InterPro" id="IPR002123">
    <property type="entry name" value="Plipid/glycerol_acylTrfase"/>
</dbReference>
<evidence type="ECO:0000259" key="1">
    <source>
        <dbReference type="SMART" id="SM00563"/>
    </source>
</evidence>
<keyword evidence="3" id="KW-0808">Transferase</keyword>
<dbReference type="SUPFAM" id="SSF69593">
    <property type="entry name" value="Glycerol-3-phosphate (1)-acyltransferase"/>
    <property type="match status" value="1"/>
</dbReference>
<dbReference type="EMBL" id="BMJO01000005">
    <property type="protein sequence ID" value="GGE60766.1"/>
    <property type="molecule type" value="Genomic_DNA"/>
</dbReference>
<keyword evidence="5" id="KW-1185">Reference proteome</keyword>
<accession>A0A4R2HD24</accession>
<dbReference type="GO" id="GO:0016746">
    <property type="term" value="F:acyltransferase activity"/>
    <property type="evidence" value="ECO:0007669"/>
    <property type="project" value="UniProtKB-KW"/>
</dbReference>
<dbReference type="RefSeq" id="WP_132533374.1">
    <property type="nucleotide sequence ID" value="NZ_BMJO01000005.1"/>
</dbReference>
<feature type="domain" description="Phospholipid/glycerol acyltransferase" evidence="1">
    <location>
        <begin position="42"/>
        <end position="160"/>
    </location>
</feature>
<dbReference type="Pfam" id="PF01553">
    <property type="entry name" value="Acyltransferase"/>
    <property type="match status" value="1"/>
</dbReference>
<proteinExistence type="predicted"/>